<dbReference type="InterPro" id="IPR005174">
    <property type="entry name" value="KIB1-4_b-propeller"/>
</dbReference>
<dbReference type="InterPro" id="IPR002156">
    <property type="entry name" value="RNaseH_domain"/>
</dbReference>
<evidence type="ECO:0000259" key="1">
    <source>
        <dbReference type="Pfam" id="PF03478"/>
    </source>
</evidence>
<dbReference type="GO" id="GO:0004523">
    <property type="term" value="F:RNA-DNA hybrid ribonuclease activity"/>
    <property type="evidence" value="ECO:0007669"/>
    <property type="project" value="InterPro"/>
</dbReference>
<name>R7WDU1_AEGTA</name>
<evidence type="ECO:0000259" key="2">
    <source>
        <dbReference type="Pfam" id="PF13456"/>
    </source>
</evidence>
<dbReference type="EnsemblPlants" id="EMT18205">
    <property type="protein sequence ID" value="EMT18205"/>
    <property type="gene ID" value="F775_03294"/>
</dbReference>
<dbReference type="PANTHER" id="PTHR33165:SF63">
    <property type="entry name" value="OS03G0792300 PROTEIN"/>
    <property type="match status" value="1"/>
</dbReference>
<organism evidence="3">
    <name type="scientific">Aegilops tauschii</name>
    <name type="common">Tausch's goatgrass</name>
    <name type="synonym">Aegilops squarrosa</name>
    <dbReference type="NCBI Taxonomy" id="37682"/>
    <lineage>
        <taxon>Eukaryota</taxon>
        <taxon>Viridiplantae</taxon>
        <taxon>Streptophyta</taxon>
        <taxon>Embryophyta</taxon>
        <taxon>Tracheophyta</taxon>
        <taxon>Spermatophyta</taxon>
        <taxon>Magnoliopsida</taxon>
        <taxon>Liliopsida</taxon>
        <taxon>Poales</taxon>
        <taxon>Poaceae</taxon>
        <taxon>BOP clade</taxon>
        <taxon>Pooideae</taxon>
        <taxon>Triticodae</taxon>
        <taxon>Triticeae</taxon>
        <taxon>Triticinae</taxon>
        <taxon>Aegilops</taxon>
    </lineage>
</organism>
<feature type="domain" description="KIB1-4 beta-propeller" evidence="1">
    <location>
        <begin position="80"/>
        <end position="311"/>
    </location>
</feature>
<dbReference type="AlphaFoldDB" id="R7WDU1"/>
<dbReference type="Pfam" id="PF03478">
    <property type="entry name" value="Beta-prop_KIB1-4"/>
    <property type="match status" value="1"/>
</dbReference>
<dbReference type="GO" id="GO:0003676">
    <property type="term" value="F:nucleic acid binding"/>
    <property type="evidence" value="ECO:0007669"/>
    <property type="project" value="InterPro"/>
</dbReference>
<sequence>MDPNWRDWADLIAGPAGLITERVLADDVADYLRFRGVCRTWRQCTASPHAYGSLDRRFHPRRWIMLPQTMGDVRKRRTFMNVSTGERLQVSLPELCYQHVFGTSSDGLMVLCDRRTYVIRLINPLTRQLTSLPDATTLQYTASSQQRTSGYTLKFLQVFGAGLADDSTVALHFGGTWLATAKPGDKQWTRPLLLRHREGHHGAGHQPAAAAGLGDFDSTNVRYDRTMKLVDNDGELVLARRIPLDRKNPLRGGYEVHRVDLEAGITLPMQQGFGGRALFVGTPSHLGPGRALLLPAGLFSHVLGDTVYLCNATIADPPRIEACRLLYGDARSSSAIGATGLSYGHHNRAYIGDARPCNVIDYVSRYLGVGGSQLWPSEQRDLSVSGQLVEEIKALLSTFQDARVSWVRRFKNKVAHILARKGCSRIDMAAVPSVADGRNVTAVTGAVSEVPMVTGTHEFTIREYSRTKGMGVGKSILSQHFSVDGRRLGDFIKDSTVDTLMEIAEAYSCKDLQEACRNFAACRGLRLLPNLGNIQSAIRKRLTSSGAAAPATRRIMDMASTSGADTE</sequence>
<dbReference type="Pfam" id="PF13456">
    <property type="entry name" value="RVT_3"/>
    <property type="match status" value="1"/>
</dbReference>
<feature type="domain" description="RNase H type-1" evidence="2">
    <location>
        <begin position="377"/>
        <end position="421"/>
    </location>
</feature>
<accession>R7WDU1</accession>
<protein>
    <submittedName>
        <fullName evidence="3">Uncharacterized protein</fullName>
    </submittedName>
</protein>
<proteinExistence type="predicted"/>
<reference evidence="3" key="1">
    <citation type="submission" date="2015-06" db="UniProtKB">
        <authorList>
            <consortium name="EnsemblPlants"/>
        </authorList>
    </citation>
    <scope>IDENTIFICATION</scope>
</reference>
<dbReference type="ExpressionAtlas" id="R7WDU1">
    <property type="expression patterns" value="baseline"/>
</dbReference>
<dbReference type="PANTHER" id="PTHR33165">
    <property type="entry name" value="F-BOX DOMAIN CONTAINING PROTEIN-LIKE-RELATED"/>
    <property type="match status" value="1"/>
</dbReference>
<evidence type="ECO:0000313" key="3">
    <source>
        <dbReference type="EnsemblPlants" id="EMT18205"/>
    </source>
</evidence>